<dbReference type="InterPro" id="IPR023415">
    <property type="entry name" value="LDLR_class-A_CS"/>
</dbReference>
<feature type="disulfide bond" evidence="15">
    <location>
        <begin position="618"/>
        <end position="630"/>
    </location>
</feature>
<dbReference type="CDD" id="cd00112">
    <property type="entry name" value="LDLa"/>
    <property type="match status" value="9"/>
</dbReference>
<dbReference type="PROSITE" id="PS00010">
    <property type="entry name" value="ASX_HYDROXYL"/>
    <property type="match status" value="2"/>
</dbReference>
<feature type="disulfide bond" evidence="15">
    <location>
        <begin position="681"/>
        <end position="696"/>
    </location>
</feature>
<comment type="subcellular location">
    <subcellularLocation>
        <location evidence="1">Membrane</location>
        <topology evidence="1">Single-pass type I membrane protein</topology>
    </subcellularLocation>
</comment>
<feature type="disulfide bond" evidence="15">
    <location>
        <begin position="378"/>
        <end position="393"/>
    </location>
</feature>
<dbReference type="PROSITE" id="PS01186">
    <property type="entry name" value="EGF_2"/>
    <property type="match status" value="1"/>
</dbReference>
<evidence type="ECO:0000256" key="4">
    <source>
        <dbReference type="ARBA" id="ARBA00022583"/>
    </source>
</evidence>
<feature type="disulfide bond" evidence="15">
    <location>
        <begin position="330"/>
        <end position="348"/>
    </location>
</feature>
<feature type="disulfide bond" evidence="15">
    <location>
        <begin position="289"/>
        <end position="307"/>
    </location>
</feature>
<evidence type="ECO:0000256" key="9">
    <source>
        <dbReference type="ARBA" id="ARBA00022989"/>
    </source>
</evidence>
<dbReference type="CDD" id="cd00054">
    <property type="entry name" value="EGF_CA"/>
    <property type="match status" value="1"/>
</dbReference>
<dbReference type="PROSITE" id="PS50068">
    <property type="entry name" value="LDLRA_2"/>
    <property type="match status" value="10"/>
</dbReference>
<dbReference type="EMBL" id="NEVH01007419">
    <property type="protein sequence ID" value="PNF35705.1"/>
    <property type="molecule type" value="Genomic_DNA"/>
</dbReference>
<dbReference type="InterPro" id="IPR049883">
    <property type="entry name" value="NOTCH1_EGF-like"/>
</dbReference>
<dbReference type="InterPro" id="IPR000152">
    <property type="entry name" value="EGF-type_Asp/Asn_hydroxyl_site"/>
</dbReference>
<dbReference type="InterPro" id="IPR018097">
    <property type="entry name" value="EGF_Ca-bd_CS"/>
</dbReference>
<keyword evidence="4" id="KW-0254">Endocytosis</keyword>
<feature type="disulfide bond" evidence="15">
    <location>
        <begin position="366"/>
        <end position="384"/>
    </location>
</feature>
<feature type="disulfide bond" evidence="14">
    <location>
        <begin position="701"/>
        <end position="711"/>
    </location>
</feature>
<evidence type="ECO:0000256" key="10">
    <source>
        <dbReference type="ARBA" id="ARBA00023136"/>
    </source>
</evidence>
<dbReference type="Gene3D" id="4.10.1220.10">
    <property type="entry name" value="EGF-type module"/>
    <property type="match status" value="1"/>
</dbReference>
<feature type="disulfide bond" evidence="15">
    <location>
        <begin position="449"/>
        <end position="461"/>
    </location>
</feature>
<feature type="domain" description="EGF-like" evidence="17">
    <location>
        <begin position="738"/>
        <end position="776"/>
    </location>
</feature>
<dbReference type="InterPro" id="IPR001881">
    <property type="entry name" value="EGF-like_Ca-bd_dom"/>
</dbReference>
<dbReference type="SUPFAM" id="SSF63825">
    <property type="entry name" value="YWTD domain"/>
    <property type="match status" value="2"/>
</dbReference>
<feature type="disulfide bond" evidence="15">
    <location>
        <begin position="625"/>
        <end position="643"/>
    </location>
</feature>
<evidence type="ECO:0000256" key="3">
    <source>
        <dbReference type="ARBA" id="ARBA00022536"/>
    </source>
</evidence>
<dbReference type="SMART" id="SM00192">
    <property type="entry name" value="LDLa"/>
    <property type="match status" value="10"/>
</dbReference>
<dbReference type="InterPro" id="IPR036055">
    <property type="entry name" value="LDL_receptor-like_sf"/>
</dbReference>
<comment type="caution">
    <text evidence="18">The sequence shown here is derived from an EMBL/GenBank/DDBJ whole genome shotgun (WGS) entry which is preliminary data.</text>
</comment>
<dbReference type="FunFam" id="4.10.400.10:FF:000065">
    <property type="entry name" value="Transmembrane protease serine 7"/>
    <property type="match status" value="1"/>
</dbReference>
<evidence type="ECO:0000256" key="1">
    <source>
        <dbReference type="ARBA" id="ARBA00004479"/>
    </source>
</evidence>
<dbReference type="GO" id="GO:0006897">
    <property type="term" value="P:endocytosis"/>
    <property type="evidence" value="ECO:0007669"/>
    <property type="project" value="UniProtKB-KW"/>
</dbReference>
<dbReference type="InterPro" id="IPR051221">
    <property type="entry name" value="LDLR-related"/>
</dbReference>
<dbReference type="FunFam" id="2.120.10.30:FF:000241">
    <property type="entry name" value="Low-density lipoprotein receptor-related protein 6"/>
    <property type="match status" value="2"/>
</dbReference>
<dbReference type="PRINTS" id="PR00261">
    <property type="entry name" value="LDLRECEPTOR"/>
</dbReference>
<evidence type="ECO:0000256" key="6">
    <source>
        <dbReference type="ARBA" id="ARBA00022729"/>
    </source>
</evidence>
<evidence type="ECO:0000256" key="7">
    <source>
        <dbReference type="ARBA" id="ARBA00022737"/>
    </source>
</evidence>
<feature type="disulfide bond" evidence="15">
    <location>
        <begin position="359"/>
        <end position="371"/>
    </location>
</feature>
<keyword evidence="9" id="KW-1133">Transmembrane helix</keyword>
<evidence type="ECO:0000256" key="12">
    <source>
        <dbReference type="ARBA" id="ARBA00023170"/>
    </source>
</evidence>
<feature type="disulfide bond" evidence="15">
    <location>
        <begin position="342"/>
        <end position="357"/>
    </location>
</feature>
<keyword evidence="10" id="KW-0472">Membrane</keyword>
<dbReference type="InterPro" id="IPR000033">
    <property type="entry name" value="LDLR_classB_rpt"/>
</dbReference>
<dbReference type="GO" id="GO:0005886">
    <property type="term" value="C:plasma membrane"/>
    <property type="evidence" value="ECO:0007669"/>
    <property type="project" value="TreeGrafter"/>
</dbReference>
<feature type="repeat" description="LDL-receptor class B" evidence="16">
    <location>
        <begin position="822"/>
        <end position="867"/>
    </location>
</feature>
<dbReference type="InterPro" id="IPR011042">
    <property type="entry name" value="6-blade_b-propeller_TolB-like"/>
</dbReference>
<feature type="repeat" description="LDL-receptor class B" evidence="16">
    <location>
        <begin position="911"/>
        <end position="954"/>
    </location>
</feature>
<dbReference type="PROSITE" id="PS51120">
    <property type="entry name" value="LDLRB"/>
    <property type="match status" value="5"/>
</dbReference>
<feature type="repeat" description="LDL-receptor class B" evidence="16">
    <location>
        <begin position="102"/>
        <end position="146"/>
    </location>
</feature>
<evidence type="ECO:0000259" key="17">
    <source>
        <dbReference type="PROSITE" id="PS50026"/>
    </source>
</evidence>
<reference evidence="18 19" key="1">
    <citation type="submission" date="2017-12" db="EMBL/GenBank/DDBJ databases">
        <title>Hemimetabolous genomes reveal molecular basis of termite eusociality.</title>
        <authorList>
            <person name="Harrison M.C."/>
            <person name="Jongepier E."/>
            <person name="Robertson H.M."/>
            <person name="Arning N."/>
            <person name="Bitard-Feildel T."/>
            <person name="Chao H."/>
            <person name="Childers C.P."/>
            <person name="Dinh H."/>
            <person name="Doddapaneni H."/>
            <person name="Dugan S."/>
            <person name="Gowin J."/>
            <person name="Greiner C."/>
            <person name="Han Y."/>
            <person name="Hu H."/>
            <person name="Hughes D.S.T."/>
            <person name="Huylmans A.-K."/>
            <person name="Kemena C."/>
            <person name="Kremer L.P.M."/>
            <person name="Lee S.L."/>
            <person name="Lopez-Ezquerra A."/>
            <person name="Mallet L."/>
            <person name="Monroy-Kuhn J.M."/>
            <person name="Moser A."/>
            <person name="Murali S.C."/>
            <person name="Muzny D.M."/>
            <person name="Otani S."/>
            <person name="Piulachs M.-D."/>
            <person name="Poelchau M."/>
            <person name="Qu J."/>
            <person name="Schaub F."/>
            <person name="Wada-Katsumata A."/>
            <person name="Worley K.C."/>
            <person name="Xie Q."/>
            <person name="Ylla G."/>
            <person name="Poulsen M."/>
            <person name="Gibbs R.A."/>
            <person name="Schal C."/>
            <person name="Richards S."/>
            <person name="Belles X."/>
            <person name="Korb J."/>
            <person name="Bornberg-Bauer E."/>
        </authorList>
    </citation>
    <scope>NUCLEOTIDE SEQUENCE [LARGE SCALE GENOMIC DNA]</scope>
    <source>
        <tissue evidence="18">Whole body</tissue>
    </source>
</reference>
<dbReference type="PROSITE" id="PS01187">
    <property type="entry name" value="EGF_CA"/>
    <property type="match status" value="1"/>
</dbReference>
<keyword evidence="8" id="KW-0106">Calcium</keyword>
<dbReference type="InterPro" id="IPR002172">
    <property type="entry name" value="LDrepeatLR_classA_rpt"/>
</dbReference>
<feature type="disulfide bond" evidence="15">
    <location>
        <begin position="493"/>
        <end position="505"/>
    </location>
</feature>
<evidence type="ECO:0000256" key="2">
    <source>
        <dbReference type="ARBA" id="ARBA00009939"/>
    </source>
</evidence>
<comment type="caution">
    <text evidence="14">Lacks conserved residue(s) required for the propagation of feature annotation.</text>
</comment>
<dbReference type="Pfam" id="PF00057">
    <property type="entry name" value="Ldl_recept_a"/>
    <property type="match status" value="10"/>
</dbReference>
<feature type="repeat" description="LDL-receptor class B" evidence="16">
    <location>
        <begin position="147"/>
        <end position="189"/>
    </location>
</feature>
<comment type="similarity">
    <text evidence="2">Belongs to the LDLR family.</text>
</comment>
<dbReference type="SMART" id="SM00179">
    <property type="entry name" value="EGF_CA"/>
    <property type="match status" value="2"/>
</dbReference>
<feature type="disulfide bond" evidence="15">
    <location>
        <begin position="282"/>
        <end position="294"/>
    </location>
</feature>
<evidence type="ECO:0000256" key="15">
    <source>
        <dbReference type="PROSITE-ProRule" id="PRU00124"/>
    </source>
</evidence>
<gene>
    <name evidence="18" type="ORF">B7P43_G16159</name>
</gene>
<keyword evidence="12" id="KW-0675">Receptor</keyword>
<dbReference type="OrthoDB" id="21182at2759"/>
<protein>
    <recommendedName>
        <fullName evidence="17">EGF-like domain-containing protein</fullName>
    </recommendedName>
</protein>
<feature type="repeat" description="LDL-receptor class B" evidence="16">
    <location>
        <begin position="868"/>
        <end position="910"/>
    </location>
</feature>
<evidence type="ECO:0000256" key="13">
    <source>
        <dbReference type="ARBA" id="ARBA00023180"/>
    </source>
</evidence>
<keyword evidence="5" id="KW-0812">Transmembrane</keyword>
<evidence type="ECO:0000313" key="18">
    <source>
        <dbReference type="EMBL" id="PNF35705.1"/>
    </source>
</evidence>
<dbReference type="PROSITE" id="PS50026">
    <property type="entry name" value="EGF_3"/>
    <property type="match status" value="2"/>
</dbReference>
<feature type="disulfide bond" evidence="15">
    <location>
        <begin position="669"/>
        <end position="687"/>
    </location>
</feature>
<dbReference type="PANTHER" id="PTHR22722">
    <property type="entry name" value="LOW-DENSITY LIPOPROTEIN RECEPTOR-RELATED PROTEIN 2-RELATED"/>
    <property type="match status" value="1"/>
</dbReference>
<dbReference type="GO" id="GO:0043235">
    <property type="term" value="C:receptor complex"/>
    <property type="evidence" value="ECO:0007669"/>
    <property type="project" value="TreeGrafter"/>
</dbReference>
<dbReference type="Pfam" id="PF00058">
    <property type="entry name" value="Ldl_recept_b"/>
    <property type="match status" value="4"/>
</dbReference>
<feature type="disulfide bond" evidence="15">
    <location>
        <begin position="637"/>
        <end position="652"/>
    </location>
</feature>
<keyword evidence="3 14" id="KW-0245">EGF-like domain</keyword>
<proteinExistence type="inferred from homology"/>
<dbReference type="PROSITE" id="PS01209">
    <property type="entry name" value="LDLRA_1"/>
    <property type="match status" value="5"/>
</dbReference>
<feature type="disulfide bond" evidence="15">
    <location>
        <begin position="500"/>
        <end position="518"/>
    </location>
</feature>
<dbReference type="SMART" id="SM00181">
    <property type="entry name" value="EGF"/>
    <property type="match status" value="5"/>
</dbReference>
<dbReference type="Gene3D" id="4.10.400.10">
    <property type="entry name" value="Low-density Lipoprotein Receptor"/>
    <property type="match status" value="9"/>
</dbReference>
<sequence>MRNAIGLSFDYERKRIFYSDIQRGSINSVYFNGSNHTPIVERQGSVEGLAYEAVNNMLYWTCNNDATISRVNLTNNETKVEQVIRLGPNDKPRGIDVDSCNMHIYWTNWNSHNPAIQRAHFTGYDMESIITTDIRMPNALTLDHKAQKLYWGDARLDKIERTDYDGSNRVILAKVTPQHPFDLAVYGDYIFWTDWVLHAVIRANKYTGEDVVWLRKEVPRPMGIIAVANDTNDCLANKCLIENGGCEDECRLDEAGEVECHCFSGRTLMEDAQRCTSENASCKAEEFHCSAGGCIPYHLTCDTVSTCEDGSDEDPVFCALRTCPPGYFQCRNNRCVSSNQTCNQVNDCGDLSDELSCSCSDDHFLCASGQCIHASLRCDNEPDCTDASDEMHCERSRNCSEVTTSGIPCNYTTSCIHVNWICDGENDCWDNSDEENCDHHATTFAPQQCSPNHFRCANGHCIMKSWQCDKDNDCDDAVGGEPSSDEKNCSYLCRPDLFKCNNSDCIPSTWRCDGIPDCSDGSDETEQCKTRVCPNTDFRCNTTGRCIPLSWTCDGEDDCSDGSDESIEVDCPRGDTTLCPPNQFRCANNQCIDEEYFCDRDDDCGDGSDEPMYCNKKCRSNEMVCNNGKCVLAAWKCNGVDNCGDNSDEEDCQNSGKSSECKSAGTFKCSNKLCINETLLCNGEDDCGDYSDEEHCNINECKDHRPCAHICNDRTVGYECSCHPGYQVHPKDPHLCSDIDECKDRPCSQTCRNVQGSYVCSCVDGYVLRADKRSCKSNSSVDPKLIFTNRYYIRELDLNGHSTLRAHNLTNAVALDYDWAEQCIYWSDVTALGSSIKRLCGSGDASYQVLHSATLQNPDGLAVDWVSRNLYWCDKGLDTIEVSKLDGRYRKVLINAGLQEPRAITLDPRNGYMYWTDWGDRPYIGKAGMDGSGQRILVNDSLGWPNALTISYETNELFWADAREDYIAVSDLEGMNRKIVLSREKDSKVMLHHIFALTVLEDYLYWTDWETKSVERCHKYTGTECSTLTTTVHRPMDIHVYHPLRQVKDTRMEVDMKRESI</sequence>
<feature type="disulfide bond" evidence="15">
    <location>
        <begin position="586"/>
        <end position="604"/>
    </location>
</feature>
<dbReference type="FunFam" id="2.10.25.10:FF:000009">
    <property type="entry name" value="Low-density lipoprotein receptor isoform 1"/>
    <property type="match status" value="1"/>
</dbReference>
<keyword evidence="11 14" id="KW-1015">Disulfide bond</keyword>
<evidence type="ECO:0000256" key="5">
    <source>
        <dbReference type="ARBA" id="ARBA00022692"/>
    </source>
</evidence>
<evidence type="ECO:0000256" key="14">
    <source>
        <dbReference type="PROSITE-ProRule" id="PRU00076"/>
    </source>
</evidence>
<organism evidence="18 19">
    <name type="scientific">Cryptotermes secundus</name>
    <dbReference type="NCBI Taxonomy" id="105785"/>
    <lineage>
        <taxon>Eukaryota</taxon>
        <taxon>Metazoa</taxon>
        <taxon>Ecdysozoa</taxon>
        <taxon>Arthropoda</taxon>
        <taxon>Hexapoda</taxon>
        <taxon>Insecta</taxon>
        <taxon>Pterygota</taxon>
        <taxon>Neoptera</taxon>
        <taxon>Polyneoptera</taxon>
        <taxon>Dictyoptera</taxon>
        <taxon>Blattodea</taxon>
        <taxon>Blattoidea</taxon>
        <taxon>Termitoidae</taxon>
        <taxon>Kalotermitidae</taxon>
        <taxon>Cryptotermitinae</taxon>
        <taxon>Cryptotermes</taxon>
    </lineage>
</organism>
<dbReference type="Gene3D" id="2.10.25.10">
    <property type="entry name" value="Laminin"/>
    <property type="match status" value="2"/>
</dbReference>
<dbReference type="SUPFAM" id="SSF57424">
    <property type="entry name" value="LDL receptor-like module"/>
    <property type="match status" value="10"/>
</dbReference>
<keyword evidence="13" id="KW-0325">Glycoprotein</keyword>
<dbReference type="SUPFAM" id="SSF57196">
    <property type="entry name" value="EGF/Laminin"/>
    <property type="match status" value="2"/>
</dbReference>
<feature type="domain" description="EGF-like" evidence="17">
    <location>
        <begin position="697"/>
        <end position="737"/>
    </location>
</feature>
<dbReference type="FunFam" id="4.10.400.10:FF:000002">
    <property type="entry name" value="Low-density lipoprotein receptor-related protein 1"/>
    <property type="match status" value="2"/>
</dbReference>
<name>A0A2J7R4G2_9NEOP</name>
<evidence type="ECO:0000256" key="11">
    <source>
        <dbReference type="ARBA" id="ARBA00023157"/>
    </source>
</evidence>
<dbReference type="PANTHER" id="PTHR22722:SF5">
    <property type="entry name" value="LOW-DENSITY LIPOPROTEIN RECEPTOR-RELATED PROTEIN 1B"/>
    <property type="match status" value="1"/>
</dbReference>
<keyword evidence="19" id="KW-1185">Reference proteome</keyword>
<evidence type="ECO:0000256" key="8">
    <source>
        <dbReference type="ARBA" id="ARBA00022837"/>
    </source>
</evidence>
<evidence type="ECO:0000256" key="16">
    <source>
        <dbReference type="PROSITE-ProRule" id="PRU00461"/>
    </source>
</evidence>
<feature type="disulfide bond" evidence="15">
    <location>
        <begin position="579"/>
        <end position="591"/>
    </location>
</feature>
<accession>A0A2J7R4G2</accession>
<dbReference type="SMART" id="SM00135">
    <property type="entry name" value="LY"/>
    <property type="match status" value="10"/>
</dbReference>
<dbReference type="Pfam" id="PF07645">
    <property type="entry name" value="EGF_CA"/>
    <property type="match status" value="2"/>
</dbReference>
<dbReference type="Gene3D" id="2.120.10.30">
    <property type="entry name" value="TolB, C-terminal domain"/>
    <property type="match status" value="2"/>
</dbReference>
<keyword evidence="6" id="KW-0732">Signal</keyword>
<dbReference type="Proteomes" id="UP000235965">
    <property type="component" value="Unassembled WGS sequence"/>
</dbReference>
<feature type="disulfide bond" evidence="15">
    <location>
        <begin position="323"/>
        <end position="335"/>
    </location>
</feature>
<evidence type="ECO:0000313" key="19">
    <source>
        <dbReference type="Proteomes" id="UP000235965"/>
    </source>
</evidence>
<keyword evidence="7" id="KW-0677">Repeat</keyword>
<feature type="disulfide bond" evidence="15">
    <location>
        <begin position="422"/>
        <end position="437"/>
    </location>
</feature>
<dbReference type="InterPro" id="IPR000742">
    <property type="entry name" value="EGF"/>
</dbReference>
<feature type="disulfide bond" evidence="15">
    <location>
        <begin position="456"/>
        <end position="474"/>
    </location>
</feature>
<dbReference type="GO" id="GO:0005509">
    <property type="term" value="F:calcium ion binding"/>
    <property type="evidence" value="ECO:0007669"/>
    <property type="project" value="InterPro"/>
</dbReference>
<dbReference type="AlphaFoldDB" id="A0A2J7R4G2"/>